<evidence type="ECO:0000256" key="1">
    <source>
        <dbReference type="ARBA" id="ARBA00022679"/>
    </source>
</evidence>
<accession>A0ABZ0CTU5</accession>
<feature type="domain" description="Nudix hydrolase" evidence="3">
    <location>
        <begin position="206"/>
        <end position="342"/>
    </location>
</feature>
<name>A0ABZ0CTU5_9BURK</name>
<dbReference type="PROSITE" id="PS51462">
    <property type="entry name" value="NUDIX"/>
    <property type="match status" value="1"/>
</dbReference>
<dbReference type="Gene3D" id="3.40.50.620">
    <property type="entry name" value="HUPs"/>
    <property type="match status" value="1"/>
</dbReference>
<dbReference type="PANTHER" id="PTHR21342">
    <property type="entry name" value="PHOSPHOPANTETHEINE ADENYLYLTRANSFERASE"/>
    <property type="match status" value="1"/>
</dbReference>
<dbReference type="Pfam" id="PF00293">
    <property type="entry name" value="NUDIX"/>
    <property type="match status" value="1"/>
</dbReference>
<dbReference type="SUPFAM" id="SSF55811">
    <property type="entry name" value="Nudix"/>
    <property type="match status" value="1"/>
</dbReference>
<organism evidence="4 5">
    <name type="scientific">Piscinibacter gummiphilus</name>
    <dbReference type="NCBI Taxonomy" id="946333"/>
    <lineage>
        <taxon>Bacteria</taxon>
        <taxon>Pseudomonadati</taxon>
        <taxon>Pseudomonadota</taxon>
        <taxon>Betaproteobacteria</taxon>
        <taxon>Burkholderiales</taxon>
        <taxon>Sphaerotilaceae</taxon>
        <taxon>Piscinibacter</taxon>
    </lineage>
</organism>
<sequence length="348" mass="39221">MTTPTPDVAVYVGRFQPFHLGHLALLKHALEIAPTVVLVIGSAWQARTPKNPLTWQERAEVVRLALNAEERERVKFLPMRDHYDEARWVQAVQRGVADLCGDGASVALVGHYKDATSEYLRSFQGWTVISVERVPGADGTGLRDALYAEGAHNIEATLAALVGQAPPSTLDFLRAWVRLPHFDALREEWRLLREEKAKWAGSPYAPVFVTVDAVVRCANHVLLIQRGKAPGKGLYAVPGGFIEQRETVYQSCLRELKEETHLTLLDLTMRSSLVDVAVFDHPDRSQRGRVITHAHYFDLGERELPEVQADDDAQSVEWVPIARLATMEDRFHDDHFHMLDHFLDLTET</sequence>
<dbReference type="CDD" id="cd18873">
    <property type="entry name" value="NUDIX_NadM_like"/>
    <property type="match status" value="1"/>
</dbReference>
<dbReference type="SUPFAM" id="SSF52374">
    <property type="entry name" value="Nucleotidylyl transferase"/>
    <property type="match status" value="1"/>
</dbReference>
<dbReference type="NCBIfam" id="TIGR00125">
    <property type="entry name" value="cyt_tran_rel"/>
    <property type="match status" value="1"/>
</dbReference>
<dbReference type="GO" id="GO:0016779">
    <property type="term" value="F:nucleotidyltransferase activity"/>
    <property type="evidence" value="ECO:0007669"/>
    <property type="project" value="UniProtKB-KW"/>
</dbReference>
<keyword evidence="5" id="KW-1185">Reference proteome</keyword>
<dbReference type="InterPro" id="IPR015797">
    <property type="entry name" value="NUDIX_hydrolase-like_dom_sf"/>
</dbReference>
<proteinExistence type="predicted"/>
<keyword evidence="1" id="KW-0808">Transferase</keyword>
<dbReference type="EMBL" id="CP136336">
    <property type="protein sequence ID" value="WOB08403.1"/>
    <property type="molecule type" value="Genomic_DNA"/>
</dbReference>
<dbReference type="InterPro" id="IPR000086">
    <property type="entry name" value="NUDIX_hydrolase_dom"/>
</dbReference>
<dbReference type="Pfam" id="PF01467">
    <property type="entry name" value="CTP_transf_like"/>
    <property type="match status" value="1"/>
</dbReference>
<dbReference type="Gene3D" id="3.90.79.10">
    <property type="entry name" value="Nucleoside Triphosphate Pyrophosphohydrolase"/>
    <property type="match status" value="1"/>
</dbReference>
<reference evidence="4 5" key="1">
    <citation type="submission" date="2023-10" db="EMBL/GenBank/DDBJ databases">
        <title>Bacteria for the degradation of biodegradable plastic PBAT(Polybutylene adipate terephthalate).</title>
        <authorList>
            <person name="Weon H.-Y."/>
            <person name="Yeon J."/>
        </authorList>
    </citation>
    <scope>NUCLEOTIDE SEQUENCE [LARGE SCALE GENOMIC DNA]</scope>
    <source>
        <strain evidence="4 5">SBD 7-3</strain>
    </source>
</reference>
<dbReference type="PANTHER" id="PTHR21342:SF0">
    <property type="entry name" value="BIFUNCTIONAL NMN ADENYLYLTRANSFERASE_NUDIX HYDROLASE"/>
    <property type="match status" value="1"/>
</dbReference>
<evidence type="ECO:0000259" key="3">
    <source>
        <dbReference type="PROSITE" id="PS51462"/>
    </source>
</evidence>
<keyword evidence="2 4" id="KW-0548">Nucleotidyltransferase</keyword>
<dbReference type="InterPro" id="IPR004821">
    <property type="entry name" value="Cyt_trans-like"/>
</dbReference>
<dbReference type="InterPro" id="IPR014729">
    <property type="entry name" value="Rossmann-like_a/b/a_fold"/>
</dbReference>
<evidence type="ECO:0000313" key="5">
    <source>
        <dbReference type="Proteomes" id="UP001303946"/>
    </source>
</evidence>
<gene>
    <name evidence="4" type="ORF">RXV79_26325</name>
</gene>
<evidence type="ECO:0000256" key="2">
    <source>
        <dbReference type="ARBA" id="ARBA00022695"/>
    </source>
</evidence>
<dbReference type="Proteomes" id="UP001303946">
    <property type="component" value="Chromosome"/>
</dbReference>
<protein>
    <submittedName>
        <fullName evidence="4">Bifunctional nicotinamide-nucleotide adenylyltransferase/Nudix hydroxylase</fullName>
    </submittedName>
</protein>
<evidence type="ECO:0000313" key="4">
    <source>
        <dbReference type="EMBL" id="WOB08403.1"/>
    </source>
</evidence>
<dbReference type="RefSeq" id="WP_316701148.1">
    <property type="nucleotide sequence ID" value="NZ_CP136336.1"/>
</dbReference>